<protein>
    <submittedName>
        <fullName evidence="1">Uncharacterized protein</fullName>
    </submittedName>
</protein>
<proteinExistence type="predicted"/>
<sequence>MWCSVPPCTLRAV</sequence>
<dbReference type="EMBL" id="VSRR010069272">
    <property type="protein sequence ID" value="MPC85698.1"/>
    <property type="molecule type" value="Genomic_DNA"/>
</dbReference>
<accession>A0A5B7IYI2</accession>
<evidence type="ECO:0000313" key="2">
    <source>
        <dbReference type="Proteomes" id="UP000324222"/>
    </source>
</evidence>
<reference evidence="1 2" key="1">
    <citation type="submission" date="2019-05" db="EMBL/GenBank/DDBJ databases">
        <title>Another draft genome of Portunus trituberculatus and its Hox gene families provides insights of decapod evolution.</title>
        <authorList>
            <person name="Jeong J.-H."/>
            <person name="Song I."/>
            <person name="Kim S."/>
            <person name="Choi T."/>
            <person name="Kim D."/>
            <person name="Ryu S."/>
            <person name="Kim W."/>
        </authorList>
    </citation>
    <scope>NUCLEOTIDE SEQUENCE [LARGE SCALE GENOMIC DNA]</scope>
    <source>
        <tissue evidence="1">Muscle</tissue>
    </source>
</reference>
<evidence type="ECO:0000313" key="1">
    <source>
        <dbReference type="EMBL" id="MPC85698.1"/>
    </source>
</evidence>
<gene>
    <name evidence="1" type="ORF">E2C01_080482</name>
</gene>
<comment type="caution">
    <text evidence="1">The sequence shown here is derived from an EMBL/GenBank/DDBJ whole genome shotgun (WGS) entry which is preliminary data.</text>
</comment>
<dbReference type="Proteomes" id="UP000324222">
    <property type="component" value="Unassembled WGS sequence"/>
</dbReference>
<keyword evidence="2" id="KW-1185">Reference proteome</keyword>
<name>A0A5B7IYI2_PORTR</name>
<organism evidence="1 2">
    <name type="scientific">Portunus trituberculatus</name>
    <name type="common">Swimming crab</name>
    <name type="synonym">Neptunus trituberculatus</name>
    <dbReference type="NCBI Taxonomy" id="210409"/>
    <lineage>
        <taxon>Eukaryota</taxon>
        <taxon>Metazoa</taxon>
        <taxon>Ecdysozoa</taxon>
        <taxon>Arthropoda</taxon>
        <taxon>Crustacea</taxon>
        <taxon>Multicrustacea</taxon>
        <taxon>Malacostraca</taxon>
        <taxon>Eumalacostraca</taxon>
        <taxon>Eucarida</taxon>
        <taxon>Decapoda</taxon>
        <taxon>Pleocyemata</taxon>
        <taxon>Brachyura</taxon>
        <taxon>Eubrachyura</taxon>
        <taxon>Portunoidea</taxon>
        <taxon>Portunidae</taxon>
        <taxon>Portuninae</taxon>
        <taxon>Portunus</taxon>
    </lineage>
</organism>